<dbReference type="Proteomes" id="UP000286712">
    <property type="component" value="Unassembled WGS sequence"/>
</dbReference>
<dbReference type="AlphaFoldDB" id="A0A430RYB5"/>
<comment type="similarity">
    <text evidence="1">Belongs to the ROK (NagC/XylR) family.</text>
</comment>
<dbReference type="SUPFAM" id="SSF53067">
    <property type="entry name" value="Actin-like ATPase domain"/>
    <property type="match status" value="1"/>
</dbReference>
<dbReference type="Gene3D" id="3.30.420.40">
    <property type="match status" value="1"/>
</dbReference>
<dbReference type="Pfam" id="PF00480">
    <property type="entry name" value="ROK"/>
    <property type="match status" value="2"/>
</dbReference>
<comment type="caution">
    <text evidence="2">The sequence shown here is derived from an EMBL/GenBank/DDBJ whole genome shotgun (WGS) entry which is preliminary data.</text>
</comment>
<dbReference type="PANTHER" id="PTHR18964">
    <property type="entry name" value="ROK (REPRESSOR, ORF, KINASE) FAMILY"/>
    <property type="match status" value="1"/>
</dbReference>
<dbReference type="InterPro" id="IPR043129">
    <property type="entry name" value="ATPase_NBD"/>
</dbReference>
<proteinExistence type="inferred from homology"/>
<accession>A0A430RYB5</accession>
<organism evidence="2 3">
    <name type="scientific">Thermus scotoductus</name>
    <dbReference type="NCBI Taxonomy" id="37636"/>
    <lineage>
        <taxon>Bacteria</taxon>
        <taxon>Thermotogati</taxon>
        <taxon>Deinococcota</taxon>
        <taxon>Deinococci</taxon>
        <taxon>Thermales</taxon>
        <taxon>Thermaceae</taxon>
        <taxon>Thermus</taxon>
    </lineage>
</organism>
<dbReference type="PANTHER" id="PTHR18964:SF149">
    <property type="entry name" value="BIFUNCTIONAL UDP-N-ACETYLGLUCOSAMINE 2-EPIMERASE_N-ACETYLMANNOSAMINE KINASE"/>
    <property type="match status" value="1"/>
</dbReference>
<protein>
    <recommendedName>
        <fullName evidence="4">ROK family protein</fullName>
    </recommendedName>
</protein>
<name>A0A430RYB5_THESC</name>
<evidence type="ECO:0000313" key="3">
    <source>
        <dbReference type="Proteomes" id="UP000286712"/>
    </source>
</evidence>
<evidence type="ECO:0000256" key="1">
    <source>
        <dbReference type="ARBA" id="ARBA00006479"/>
    </source>
</evidence>
<evidence type="ECO:0000313" key="2">
    <source>
        <dbReference type="EMBL" id="RTH25912.1"/>
    </source>
</evidence>
<gene>
    <name evidence="2" type="ORF">CSW40_06200</name>
</gene>
<dbReference type="EMBL" id="PELW01000150">
    <property type="protein sequence ID" value="RTH25912.1"/>
    <property type="molecule type" value="Genomic_DNA"/>
</dbReference>
<evidence type="ECO:0008006" key="4">
    <source>
        <dbReference type="Google" id="ProtNLM"/>
    </source>
</evidence>
<dbReference type="InterPro" id="IPR000600">
    <property type="entry name" value="ROK"/>
</dbReference>
<sequence length="150" mass="16091">MGGGVVVDRKVYHGARFHAGEVGHIPLDPDGPPCGCGKRGCAEVFLSYRRWQEGASEELLKEMAERLAHLCAITLSTLDPGLVVLGGPLAEATGEKLLEEVRKRLPRYALKVHEPDQVVLSPFGRDAALLGAGALAASRFVDSLAFEEVM</sequence>
<reference evidence="2 3" key="1">
    <citation type="journal article" date="2019" name="Extremophiles">
        <title>Biogeography of thermophiles and predominance of Thermus scotoductus in domestic water heaters.</title>
        <authorList>
            <person name="Wilpiszeski R.L."/>
            <person name="Zhang Z."/>
            <person name="House C.H."/>
        </authorList>
    </citation>
    <scope>NUCLEOTIDE SEQUENCE [LARGE SCALE GENOMIC DNA]</scope>
    <source>
        <strain evidence="2 3">27_S27</strain>
    </source>
</reference>